<evidence type="ECO:0000256" key="1">
    <source>
        <dbReference type="SAM" id="MobiDB-lite"/>
    </source>
</evidence>
<dbReference type="Proteomes" id="UP000250321">
    <property type="component" value="Unassembled WGS sequence"/>
</dbReference>
<sequence length="81" mass="8634">MSSIPLYIDDTLLPTHSVSQPTWSSPDSPNTAPSRPLDPGPARPSSPPATAQLLSPSSPPPIDLQSPFPFRLSCPNTHIYS</sequence>
<dbReference type="AlphaFoldDB" id="A0A314ZJV1"/>
<feature type="compositionally biased region" description="Polar residues" evidence="1">
    <location>
        <begin position="14"/>
        <end position="33"/>
    </location>
</feature>
<protein>
    <submittedName>
        <fullName evidence="2">Uncharacterized protein</fullName>
    </submittedName>
</protein>
<comment type="caution">
    <text evidence="2">The sequence shown here is derived from an EMBL/GenBank/DDBJ whole genome shotgun (WGS) entry which is preliminary data.</text>
</comment>
<evidence type="ECO:0000313" key="3">
    <source>
        <dbReference type="Proteomes" id="UP000250321"/>
    </source>
</evidence>
<accession>A0A314ZJV1</accession>
<organism evidence="2 3">
    <name type="scientific">Prunus yedoensis var. nudiflora</name>
    <dbReference type="NCBI Taxonomy" id="2094558"/>
    <lineage>
        <taxon>Eukaryota</taxon>
        <taxon>Viridiplantae</taxon>
        <taxon>Streptophyta</taxon>
        <taxon>Embryophyta</taxon>
        <taxon>Tracheophyta</taxon>
        <taxon>Spermatophyta</taxon>
        <taxon>Magnoliopsida</taxon>
        <taxon>eudicotyledons</taxon>
        <taxon>Gunneridae</taxon>
        <taxon>Pentapetalae</taxon>
        <taxon>rosids</taxon>
        <taxon>fabids</taxon>
        <taxon>Rosales</taxon>
        <taxon>Rosaceae</taxon>
        <taxon>Amygdaloideae</taxon>
        <taxon>Amygdaleae</taxon>
        <taxon>Prunus</taxon>
    </lineage>
</organism>
<gene>
    <name evidence="2" type="ORF">Pyn_37372</name>
</gene>
<evidence type="ECO:0000313" key="2">
    <source>
        <dbReference type="EMBL" id="PQQ17754.1"/>
    </source>
</evidence>
<name>A0A314ZJV1_PRUYE</name>
<feature type="region of interest" description="Disordered" evidence="1">
    <location>
        <begin position="1"/>
        <end position="70"/>
    </location>
</feature>
<feature type="compositionally biased region" description="Pro residues" evidence="1">
    <location>
        <begin position="36"/>
        <end position="47"/>
    </location>
</feature>
<dbReference type="EMBL" id="PJQY01000138">
    <property type="protein sequence ID" value="PQQ17754.1"/>
    <property type="molecule type" value="Genomic_DNA"/>
</dbReference>
<keyword evidence="3" id="KW-1185">Reference proteome</keyword>
<proteinExistence type="predicted"/>
<reference evidence="2 3" key="1">
    <citation type="submission" date="2018-02" db="EMBL/GenBank/DDBJ databases">
        <title>Draft genome of wild Prunus yedoensis var. nudiflora.</title>
        <authorList>
            <person name="Baek S."/>
            <person name="Kim J.-H."/>
            <person name="Choi K."/>
            <person name="Kim G.-B."/>
            <person name="Cho A."/>
            <person name="Jang H."/>
            <person name="Shin C.-H."/>
            <person name="Yu H.-J."/>
            <person name="Mun J.-H."/>
        </authorList>
    </citation>
    <scope>NUCLEOTIDE SEQUENCE [LARGE SCALE GENOMIC DNA]</scope>
    <source>
        <strain evidence="3">cv. Jeju island</strain>
        <tissue evidence="2">Leaf</tissue>
    </source>
</reference>